<dbReference type="GO" id="GO:0045944">
    <property type="term" value="P:positive regulation of transcription by RNA polymerase II"/>
    <property type="evidence" value="ECO:0007669"/>
    <property type="project" value="InterPro"/>
</dbReference>
<dbReference type="GO" id="GO:0046983">
    <property type="term" value="F:protein dimerization activity"/>
    <property type="evidence" value="ECO:0007669"/>
    <property type="project" value="InterPro"/>
</dbReference>
<evidence type="ECO:0000256" key="1">
    <source>
        <dbReference type="ARBA" id="ARBA00004123"/>
    </source>
</evidence>
<dbReference type="EMBL" id="CP133622">
    <property type="protein sequence ID" value="WMV54239.1"/>
    <property type="molecule type" value="Genomic_DNA"/>
</dbReference>
<gene>
    <name evidence="7" type="ORF">MTR67_047624</name>
</gene>
<proteinExistence type="predicted"/>
<keyword evidence="5" id="KW-0539">Nucleus</keyword>
<dbReference type="InterPro" id="IPR002100">
    <property type="entry name" value="TF_MADSbox"/>
</dbReference>
<keyword evidence="8" id="KW-1185">Reference proteome</keyword>
<accession>A0AAF0UZD6</accession>
<evidence type="ECO:0000256" key="3">
    <source>
        <dbReference type="ARBA" id="ARBA00023125"/>
    </source>
</evidence>
<dbReference type="PRINTS" id="PR00404">
    <property type="entry name" value="MADSDOMAIN"/>
</dbReference>
<dbReference type="PROSITE" id="PS50066">
    <property type="entry name" value="MADS_BOX_2"/>
    <property type="match status" value="1"/>
</dbReference>
<evidence type="ECO:0000313" key="7">
    <source>
        <dbReference type="EMBL" id="WMV54239.1"/>
    </source>
</evidence>
<dbReference type="SUPFAM" id="SSF55455">
    <property type="entry name" value="SRF-like"/>
    <property type="match status" value="1"/>
</dbReference>
<feature type="domain" description="MADS-box" evidence="6">
    <location>
        <begin position="1"/>
        <end position="48"/>
    </location>
</feature>
<evidence type="ECO:0000259" key="6">
    <source>
        <dbReference type="PROSITE" id="PS50066"/>
    </source>
</evidence>
<keyword evidence="4" id="KW-0804">Transcription</keyword>
<dbReference type="Pfam" id="PF00319">
    <property type="entry name" value="SRF-TF"/>
    <property type="match status" value="1"/>
</dbReference>
<sequence length="174" mass="20104">MGRSKIKVELIQDHKKRKSTLVNRKAGLVKKISELSILCDIKACMIIYEGNYNHQTWPKDPNKVKEVINLYKNQLPFEGRSKRGKTLSNYFENDQKKRAVIKVEKYPTWDSRFDYLSAKELQNLTGVVEKRMDKAKGKIELLKSMNVHIGSSSLSSTNMGLQLDEPNYYSVAYI</sequence>
<dbReference type="Proteomes" id="UP001234989">
    <property type="component" value="Chromosome 11"/>
</dbReference>
<keyword evidence="2" id="KW-0805">Transcription regulation</keyword>
<dbReference type="InterPro" id="IPR036879">
    <property type="entry name" value="TF_MADSbox_sf"/>
</dbReference>
<dbReference type="PANTHER" id="PTHR11945:SF554">
    <property type="entry name" value="AGAMOUS-LIKE MADS-BOX PROTEIN AGL82"/>
    <property type="match status" value="1"/>
</dbReference>
<organism evidence="7 8">
    <name type="scientific">Solanum verrucosum</name>
    <dbReference type="NCBI Taxonomy" id="315347"/>
    <lineage>
        <taxon>Eukaryota</taxon>
        <taxon>Viridiplantae</taxon>
        <taxon>Streptophyta</taxon>
        <taxon>Embryophyta</taxon>
        <taxon>Tracheophyta</taxon>
        <taxon>Spermatophyta</taxon>
        <taxon>Magnoliopsida</taxon>
        <taxon>eudicotyledons</taxon>
        <taxon>Gunneridae</taxon>
        <taxon>Pentapetalae</taxon>
        <taxon>asterids</taxon>
        <taxon>lamiids</taxon>
        <taxon>Solanales</taxon>
        <taxon>Solanaceae</taxon>
        <taxon>Solanoideae</taxon>
        <taxon>Solaneae</taxon>
        <taxon>Solanum</taxon>
    </lineage>
</organism>
<dbReference type="AlphaFoldDB" id="A0AAF0UZD6"/>
<reference evidence="7" key="1">
    <citation type="submission" date="2023-08" db="EMBL/GenBank/DDBJ databases">
        <title>A de novo genome assembly of Solanum verrucosum Schlechtendal, a Mexican diploid species geographically isolated from the other diploid A-genome species in potato relatives.</title>
        <authorList>
            <person name="Hosaka K."/>
        </authorList>
    </citation>
    <scope>NUCLEOTIDE SEQUENCE</scope>
    <source>
        <tissue evidence="7">Young leaves</tissue>
    </source>
</reference>
<dbReference type="SMART" id="SM00432">
    <property type="entry name" value="MADS"/>
    <property type="match status" value="1"/>
</dbReference>
<comment type="subcellular location">
    <subcellularLocation>
        <location evidence="1">Nucleus</location>
    </subcellularLocation>
</comment>
<dbReference type="InterPro" id="IPR033897">
    <property type="entry name" value="SRF-like_MADS-box"/>
</dbReference>
<dbReference type="GO" id="GO:0005634">
    <property type="term" value="C:nucleus"/>
    <property type="evidence" value="ECO:0007669"/>
    <property type="project" value="UniProtKB-SubCell"/>
</dbReference>
<protein>
    <recommendedName>
        <fullName evidence="6">MADS-box domain-containing protein</fullName>
    </recommendedName>
</protein>
<dbReference type="PANTHER" id="PTHR11945">
    <property type="entry name" value="MADS BOX PROTEIN"/>
    <property type="match status" value="1"/>
</dbReference>
<name>A0AAF0UZD6_SOLVR</name>
<dbReference type="Gene3D" id="3.40.1810.10">
    <property type="entry name" value="Transcription factor, MADS-box"/>
    <property type="match status" value="1"/>
</dbReference>
<dbReference type="GO" id="GO:0000978">
    <property type="term" value="F:RNA polymerase II cis-regulatory region sequence-specific DNA binding"/>
    <property type="evidence" value="ECO:0007669"/>
    <property type="project" value="TreeGrafter"/>
</dbReference>
<dbReference type="CDD" id="cd00266">
    <property type="entry name" value="MADS_SRF_like"/>
    <property type="match status" value="1"/>
</dbReference>
<evidence type="ECO:0000256" key="2">
    <source>
        <dbReference type="ARBA" id="ARBA00023015"/>
    </source>
</evidence>
<evidence type="ECO:0000256" key="4">
    <source>
        <dbReference type="ARBA" id="ARBA00023163"/>
    </source>
</evidence>
<dbReference type="GO" id="GO:0000981">
    <property type="term" value="F:DNA-binding transcription factor activity, RNA polymerase II-specific"/>
    <property type="evidence" value="ECO:0007669"/>
    <property type="project" value="InterPro"/>
</dbReference>
<evidence type="ECO:0000313" key="8">
    <source>
        <dbReference type="Proteomes" id="UP001234989"/>
    </source>
</evidence>
<evidence type="ECO:0000256" key="5">
    <source>
        <dbReference type="ARBA" id="ARBA00023242"/>
    </source>
</evidence>
<keyword evidence="3" id="KW-0238">DNA-binding</keyword>